<reference evidence="3" key="1">
    <citation type="submission" date="2020-05" db="EMBL/GenBank/DDBJ databases">
        <title>Phylogenomic resolution of chytrid fungi.</title>
        <authorList>
            <person name="Stajich J.E."/>
            <person name="Amses K."/>
            <person name="Simmons R."/>
            <person name="Seto K."/>
            <person name="Myers J."/>
            <person name="Bonds A."/>
            <person name="Quandt C.A."/>
            <person name="Barry K."/>
            <person name="Liu P."/>
            <person name="Grigoriev I."/>
            <person name="Longcore J.E."/>
            <person name="James T.Y."/>
        </authorList>
    </citation>
    <scope>NUCLEOTIDE SEQUENCE</scope>
    <source>
        <strain evidence="3">JEL0379</strain>
    </source>
</reference>
<accession>A0AAD5TQM5</accession>
<name>A0AAD5TQM5_9FUNG</name>
<feature type="region of interest" description="Disordered" evidence="2">
    <location>
        <begin position="1"/>
        <end position="25"/>
    </location>
</feature>
<evidence type="ECO:0000256" key="1">
    <source>
        <dbReference type="SAM" id="Coils"/>
    </source>
</evidence>
<dbReference type="EMBL" id="JADGJQ010000010">
    <property type="protein sequence ID" value="KAJ3182017.1"/>
    <property type="molecule type" value="Genomic_DNA"/>
</dbReference>
<dbReference type="Proteomes" id="UP001212152">
    <property type="component" value="Unassembled WGS sequence"/>
</dbReference>
<evidence type="ECO:0000313" key="3">
    <source>
        <dbReference type="EMBL" id="KAJ3182017.1"/>
    </source>
</evidence>
<evidence type="ECO:0000313" key="4">
    <source>
        <dbReference type="Proteomes" id="UP001212152"/>
    </source>
</evidence>
<feature type="compositionally biased region" description="Gly residues" evidence="2">
    <location>
        <begin position="546"/>
        <end position="556"/>
    </location>
</feature>
<protein>
    <submittedName>
        <fullName evidence="3">Uncharacterized protein</fullName>
    </submittedName>
</protein>
<comment type="caution">
    <text evidence="3">The sequence shown here is derived from an EMBL/GenBank/DDBJ whole genome shotgun (WGS) entry which is preliminary data.</text>
</comment>
<gene>
    <name evidence="3" type="ORF">HDU87_000357</name>
</gene>
<feature type="region of interest" description="Disordered" evidence="2">
    <location>
        <begin position="497"/>
        <end position="517"/>
    </location>
</feature>
<feature type="coiled-coil region" evidence="1">
    <location>
        <begin position="267"/>
        <end position="315"/>
    </location>
</feature>
<proteinExistence type="predicted"/>
<sequence>MLGNEYASGEDGLSGLHVLTDDSDSDQQDMRFKKFLSKKTLVNPQPAKAVVGETDGPGVEFPPAVVVENTKPAEIETGVDGAADDNDASTVPVALAAEARNDDANDALAAASSPAREAADVGELELAVPDAKRDEIVDDTATAEIEPANRVQASVGEAENLEKHIPLADAVALSDAGSSTRDAASTEVEIVAKSDEQDASDALHAVESPVETYAVPSCVEVMPCAPPPRLSRQASIEAQLESLMSQAAEDMDSAELLIQINARDRQVSLLKHEIEQLRKSQEDLMTRMEQRQESIEELRAENHALKTVNRSLVEDAAAYHTMRSTDDIRGAGGGETAATSLERDAMQDSAVASLNTIRTASTEVARRPSEDFESERKEYQSIISELQSEVKGLNLYFNKITARLARGDSYLERMLVNDPESDDESSEYSSASQRTVPAGRGSKNFSTQLPSSFATSSASAAAAAAGAFENLRSAVPELMRKRPSLSSLSFFKPAASTSSASEHGLSNPASPLMIDSTSGGDSDGGYYPASPASWFQRMSLFAVGGGGGSVGGGGGSTSAPTTPTGQYMPTSPFSSDSDENVVQMSAVLQADVSPPRHRG</sequence>
<dbReference type="AlphaFoldDB" id="A0AAD5TQM5"/>
<feature type="region of interest" description="Disordered" evidence="2">
    <location>
        <begin position="418"/>
        <end position="444"/>
    </location>
</feature>
<evidence type="ECO:0000256" key="2">
    <source>
        <dbReference type="SAM" id="MobiDB-lite"/>
    </source>
</evidence>
<keyword evidence="1" id="KW-0175">Coiled coil</keyword>
<feature type="region of interest" description="Disordered" evidence="2">
    <location>
        <begin position="546"/>
        <end position="578"/>
    </location>
</feature>
<organism evidence="3 4">
    <name type="scientific">Geranomyces variabilis</name>
    <dbReference type="NCBI Taxonomy" id="109894"/>
    <lineage>
        <taxon>Eukaryota</taxon>
        <taxon>Fungi</taxon>
        <taxon>Fungi incertae sedis</taxon>
        <taxon>Chytridiomycota</taxon>
        <taxon>Chytridiomycota incertae sedis</taxon>
        <taxon>Chytridiomycetes</taxon>
        <taxon>Spizellomycetales</taxon>
        <taxon>Powellomycetaceae</taxon>
        <taxon>Geranomyces</taxon>
    </lineage>
</organism>
<keyword evidence="4" id="KW-1185">Reference proteome</keyword>
<feature type="compositionally biased region" description="Polar residues" evidence="2">
    <location>
        <begin position="567"/>
        <end position="578"/>
    </location>
</feature>